<protein>
    <submittedName>
        <fullName evidence="1">Uncharacterized protein</fullName>
    </submittedName>
</protein>
<evidence type="ECO:0000313" key="2">
    <source>
        <dbReference type="Proteomes" id="UP000822476"/>
    </source>
</evidence>
<organism evidence="1 2">
    <name type="scientific">Paragonimus skrjabini miyazakii</name>
    <dbReference type="NCBI Taxonomy" id="59628"/>
    <lineage>
        <taxon>Eukaryota</taxon>
        <taxon>Metazoa</taxon>
        <taxon>Spiralia</taxon>
        <taxon>Lophotrochozoa</taxon>
        <taxon>Platyhelminthes</taxon>
        <taxon>Trematoda</taxon>
        <taxon>Digenea</taxon>
        <taxon>Plagiorchiida</taxon>
        <taxon>Troglotremata</taxon>
        <taxon>Troglotrematidae</taxon>
        <taxon>Paragonimus</taxon>
    </lineage>
</organism>
<sequence length="57" mass="6726">MTCFNDRVFSCRVFFRVTLSRVCWQFKHVRIPTSDVVYVMSLFLATDVPGTQLHPWS</sequence>
<dbReference type="Proteomes" id="UP000822476">
    <property type="component" value="Unassembled WGS sequence"/>
</dbReference>
<proteinExistence type="predicted"/>
<accession>A0A8S9YHK3</accession>
<name>A0A8S9YHK3_9TREM</name>
<comment type="caution">
    <text evidence="1">The sequence shown here is derived from an EMBL/GenBank/DDBJ whole genome shotgun (WGS) entry which is preliminary data.</text>
</comment>
<dbReference type="AlphaFoldDB" id="A0A8S9YHK3"/>
<keyword evidence="2" id="KW-1185">Reference proteome</keyword>
<reference evidence="1" key="1">
    <citation type="submission" date="2019-07" db="EMBL/GenBank/DDBJ databases">
        <title>Annotation for the trematode Paragonimus miyazaki's.</title>
        <authorList>
            <person name="Choi Y.-J."/>
        </authorList>
    </citation>
    <scope>NUCLEOTIDE SEQUENCE</scope>
    <source>
        <strain evidence="1">Japan</strain>
    </source>
</reference>
<evidence type="ECO:0000313" key="1">
    <source>
        <dbReference type="EMBL" id="KAF7234120.1"/>
    </source>
</evidence>
<dbReference type="EMBL" id="JTDE01012384">
    <property type="protein sequence ID" value="KAF7234120.1"/>
    <property type="molecule type" value="Genomic_DNA"/>
</dbReference>
<gene>
    <name evidence="1" type="ORF">EG68_12370</name>
</gene>